<dbReference type="PANTHER" id="PTHR11772">
    <property type="entry name" value="ASPARAGINE SYNTHETASE"/>
    <property type="match status" value="1"/>
</dbReference>
<gene>
    <name evidence="4" type="ORF">BJBARM5_0785</name>
</gene>
<name>D6GWA3_PARA5</name>
<sequence length="300" mass="34182">MKTSNKELTTDYINSKSENETLFNLRFVFPGNSKIKVENDKIILKSLKRERKENGNMIKELSDYIIKNKPDCVLVSGGIDSSILAVIAKKEFKKIKLVSAGTNECEDLKFSIKLANSIDEKLSIAEINEKNIFEAVKALKSMQISTYDLIMGITEFIAIKKAAELGCKRIMSGLGSDELFFGFNKHKHIEENKLEDYREEKLFYMPAFDLLRINSIAANFKVSILLPYLSDNFIDIAKSQVKIEYNDKALLRLIGKEIGLNKELIERNKKAMQYGSGTVKMLRDLSKKKNKMVGELIKEI</sequence>
<accession>D6GWA3</accession>
<dbReference type="Proteomes" id="UP000009376">
    <property type="component" value="Unassembled WGS sequence"/>
</dbReference>
<dbReference type="CDD" id="cd01991">
    <property type="entry name" value="Asn_synthase_B_C"/>
    <property type="match status" value="1"/>
</dbReference>
<dbReference type="PANTHER" id="PTHR11772:SF2">
    <property type="entry name" value="ASPARAGINE SYNTHETASE [GLUTAMINE-HYDROLYZING]"/>
    <property type="match status" value="1"/>
</dbReference>
<feature type="domain" description="Asparagine synthetase" evidence="3">
    <location>
        <begin position="69"/>
        <end position="192"/>
    </location>
</feature>
<dbReference type="AlphaFoldDB" id="D6GWA3"/>
<dbReference type="Pfam" id="PF00733">
    <property type="entry name" value="Asn_synthase"/>
    <property type="match status" value="1"/>
</dbReference>
<evidence type="ECO:0000256" key="1">
    <source>
        <dbReference type="ARBA" id="ARBA00022741"/>
    </source>
</evidence>
<dbReference type="GO" id="GO:0004066">
    <property type="term" value="F:asparagine synthase (glutamine-hydrolyzing) activity"/>
    <property type="evidence" value="ECO:0007669"/>
    <property type="project" value="InterPro"/>
</dbReference>
<dbReference type="EMBL" id="GG745584">
    <property type="protein sequence ID" value="EFD92507.1"/>
    <property type="molecule type" value="Genomic_DNA"/>
</dbReference>
<dbReference type="SUPFAM" id="SSF52402">
    <property type="entry name" value="Adenine nucleotide alpha hydrolases-like"/>
    <property type="match status" value="1"/>
</dbReference>
<protein>
    <submittedName>
        <fullName evidence="4">Asparagine synthase</fullName>
    </submittedName>
</protein>
<proteinExistence type="predicted"/>
<organism evidence="4 5">
    <name type="scientific">Candidatus Parvarchaeum acidophilus ARMAN-5</name>
    <dbReference type="NCBI Taxonomy" id="662762"/>
    <lineage>
        <taxon>Archaea</taxon>
        <taxon>Candidatus Parvarchaeota</taxon>
        <taxon>Candidatus Parvarchaeum</taxon>
    </lineage>
</organism>
<evidence type="ECO:0000256" key="2">
    <source>
        <dbReference type="ARBA" id="ARBA00022840"/>
    </source>
</evidence>
<keyword evidence="2" id="KW-0067">ATP-binding</keyword>
<reference evidence="4 5" key="1">
    <citation type="journal article" date="2010" name="Proc. Natl. Acad. Sci. U.S.A.">
        <title>Enigmatic, ultrasmall, uncultivated Archaea.</title>
        <authorList>
            <person name="Baker B.J."/>
            <person name="Comolli L.R."/>
            <person name="Dick G.J."/>
            <person name="Hauser L.J."/>
            <person name="Hyatt D."/>
            <person name="Dill B.D."/>
            <person name="Land M.L."/>
            <person name="Verberkmoes N.C."/>
            <person name="Hettich R.L."/>
            <person name="Banfield J.F."/>
        </authorList>
    </citation>
    <scope>NUCLEOTIDE SEQUENCE [LARGE SCALE GENOMIC DNA]</scope>
</reference>
<evidence type="ECO:0000313" key="5">
    <source>
        <dbReference type="Proteomes" id="UP000009376"/>
    </source>
</evidence>
<dbReference type="GO" id="GO:0006529">
    <property type="term" value="P:asparagine biosynthetic process"/>
    <property type="evidence" value="ECO:0007669"/>
    <property type="project" value="InterPro"/>
</dbReference>
<keyword evidence="1" id="KW-0547">Nucleotide-binding</keyword>
<evidence type="ECO:0000313" key="4">
    <source>
        <dbReference type="EMBL" id="EFD92507.1"/>
    </source>
</evidence>
<dbReference type="Gene3D" id="3.40.50.620">
    <property type="entry name" value="HUPs"/>
    <property type="match status" value="1"/>
</dbReference>
<evidence type="ECO:0000259" key="3">
    <source>
        <dbReference type="Pfam" id="PF00733"/>
    </source>
</evidence>
<dbReference type="GO" id="GO:0005829">
    <property type="term" value="C:cytosol"/>
    <property type="evidence" value="ECO:0007669"/>
    <property type="project" value="TreeGrafter"/>
</dbReference>
<dbReference type="InterPro" id="IPR001962">
    <property type="entry name" value="Asn_synthase"/>
</dbReference>
<dbReference type="InterPro" id="IPR050795">
    <property type="entry name" value="Asn_Synthetase"/>
</dbReference>
<dbReference type="GO" id="GO:0005524">
    <property type="term" value="F:ATP binding"/>
    <property type="evidence" value="ECO:0007669"/>
    <property type="project" value="UniProtKB-KW"/>
</dbReference>
<dbReference type="InterPro" id="IPR014729">
    <property type="entry name" value="Rossmann-like_a/b/a_fold"/>
</dbReference>